<dbReference type="EMBL" id="VCGU01000459">
    <property type="protein sequence ID" value="TRY61402.1"/>
    <property type="molecule type" value="Genomic_DNA"/>
</dbReference>
<organism evidence="1 2">
    <name type="scientific">Tigriopus californicus</name>
    <name type="common">Marine copepod</name>
    <dbReference type="NCBI Taxonomy" id="6832"/>
    <lineage>
        <taxon>Eukaryota</taxon>
        <taxon>Metazoa</taxon>
        <taxon>Ecdysozoa</taxon>
        <taxon>Arthropoda</taxon>
        <taxon>Crustacea</taxon>
        <taxon>Multicrustacea</taxon>
        <taxon>Hexanauplia</taxon>
        <taxon>Copepoda</taxon>
        <taxon>Harpacticoida</taxon>
        <taxon>Harpacticidae</taxon>
        <taxon>Tigriopus</taxon>
    </lineage>
</organism>
<reference evidence="1 2" key="1">
    <citation type="journal article" date="2018" name="Nat. Ecol. Evol.">
        <title>Genomic signatures of mitonuclear coevolution across populations of Tigriopus californicus.</title>
        <authorList>
            <person name="Barreto F.S."/>
            <person name="Watson E.T."/>
            <person name="Lima T.G."/>
            <person name="Willett C.S."/>
            <person name="Edmands S."/>
            <person name="Li W."/>
            <person name="Burton R.S."/>
        </authorList>
    </citation>
    <scope>NUCLEOTIDE SEQUENCE [LARGE SCALE GENOMIC DNA]</scope>
    <source>
        <strain evidence="1 2">San Diego</strain>
    </source>
</reference>
<keyword evidence="2" id="KW-1185">Reference proteome</keyword>
<dbReference type="AlphaFoldDB" id="A0A553N7I6"/>
<accession>A0A553N7I6</accession>
<proteinExistence type="predicted"/>
<gene>
    <name evidence="1" type="ORF">TCAL_12242</name>
</gene>
<sequence>MIHPRTSILSSAHSILLRADNHHIKNTDMPLQTSNLSHPSSVSAKVIMASAAPAMLKRWAKSLGLNEDDVKLLHESSKLTNPVGFLMFLSKVSKNKDAFKLTVEQLQGIKEEIMTQKVDIPDNQTLCPTKKSERLSCSLSLACNSNDESSNLPRQFDTNKKIKKQVKKPIKSHQNKMISSFKSDINNLWDRRFPQDRSNIARTSLSRHQHARN</sequence>
<comment type="caution">
    <text evidence="1">The sequence shown here is derived from an EMBL/GenBank/DDBJ whole genome shotgun (WGS) entry which is preliminary data.</text>
</comment>
<evidence type="ECO:0000313" key="2">
    <source>
        <dbReference type="Proteomes" id="UP000318571"/>
    </source>
</evidence>
<protein>
    <submittedName>
        <fullName evidence="1">Uncharacterized protein</fullName>
    </submittedName>
</protein>
<evidence type="ECO:0000313" key="1">
    <source>
        <dbReference type="EMBL" id="TRY61402.1"/>
    </source>
</evidence>
<name>A0A553N7I6_TIGCA</name>
<dbReference type="Proteomes" id="UP000318571">
    <property type="component" value="Chromosome 8"/>
</dbReference>